<protein>
    <recommendedName>
        <fullName evidence="2">DUF6754 domain-containing protein</fullName>
    </recommendedName>
</protein>
<sequence length="273" mass="29638">MEFIAAAAAPKQPVLGFLAPGVVGQFFTIMLLLLLVYVMIQRAKAGLRIPAIRKIPGLDAVPEAVGRATEMGRPVHFSPGLGSVSNPATFAAWAFLAYIAKICAQYDTRLINTNRDYLVHAINEEIIKQAYLEAGKPEAYNPDDIRWLSDSQFAYATGVLGIFQRERPAANIMIGYFYAESLLFAEAGHLSGAIQVAGTTNTTQLPFFIVSCDYTLLGEEIYAASAYVSQEPVLVGSVVGQDIGKILVFIAIILGTIFENTMKTNPLTALLRK</sequence>
<reference evidence="3" key="1">
    <citation type="submission" date="2020-10" db="EMBL/GenBank/DDBJ databases">
        <authorList>
            <person name="Kadnikov V."/>
            <person name="Beletsky A.V."/>
            <person name="Mardanov A.V."/>
            <person name="Karnachuk O.V."/>
            <person name="Ravin N.V."/>
        </authorList>
    </citation>
    <scope>NUCLEOTIDE SEQUENCE</scope>
    <source>
        <strain evidence="3">Bu02</strain>
    </source>
</reference>
<dbReference type="Pfam" id="PF20539">
    <property type="entry name" value="DUF6754"/>
    <property type="match status" value="1"/>
</dbReference>
<evidence type="ECO:0000313" key="3">
    <source>
        <dbReference type="EMBL" id="QUL99022.1"/>
    </source>
</evidence>
<dbReference type="InterPro" id="IPR046642">
    <property type="entry name" value="DUF6754"/>
</dbReference>
<dbReference type="EMBL" id="CP062796">
    <property type="protein sequence ID" value="QUL99022.1"/>
    <property type="molecule type" value="Genomic_DNA"/>
</dbReference>
<evidence type="ECO:0000256" key="1">
    <source>
        <dbReference type="SAM" id="Phobius"/>
    </source>
</evidence>
<accession>A0AAT9LFN3</accession>
<keyword evidence="1" id="KW-0472">Membrane</keyword>
<evidence type="ECO:0000259" key="2">
    <source>
        <dbReference type="Pfam" id="PF20539"/>
    </source>
</evidence>
<dbReference type="KEGG" id="fcz:IMF26_02845"/>
<feature type="domain" description="DUF6754" evidence="2">
    <location>
        <begin position="26"/>
        <end position="261"/>
    </location>
</feature>
<keyword evidence="1" id="KW-0812">Transmembrane</keyword>
<organism evidence="3">
    <name type="scientific">Candidatus Fermentithermobacillus carboniphilus</name>
    <dbReference type="NCBI Taxonomy" id="3085328"/>
    <lineage>
        <taxon>Bacteria</taxon>
        <taxon>Bacillati</taxon>
        <taxon>Bacillota</taxon>
        <taxon>Candidatus Fermentithermobacillia</taxon>
        <taxon>Candidatus Fermentithermobacillales</taxon>
        <taxon>Candidatus Fermentithermobacillaceae</taxon>
        <taxon>Candidatus Fermentithermobacillus</taxon>
    </lineage>
</organism>
<proteinExistence type="predicted"/>
<dbReference type="AlphaFoldDB" id="A0AAT9LFN3"/>
<name>A0AAT9LFN3_9FIRM</name>
<reference evidence="3" key="2">
    <citation type="journal article" date="2023" name="Biology">
        <title>Prokaryotic Life Associated with Coal-Fire Gas Vents Revealed by Metagenomics.</title>
        <authorList>
            <person name="Kadnikov V.V."/>
            <person name="Mardanov A.V."/>
            <person name="Beletsky A.V."/>
            <person name="Karnachuk O.V."/>
            <person name="Ravin N.V."/>
        </authorList>
    </citation>
    <scope>NUCLEOTIDE SEQUENCE</scope>
    <source>
        <strain evidence="3">Bu02</strain>
    </source>
</reference>
<keyword evidence="1" id="KW-1133">Transmembrane helix</keyword>
<feature type="transmembrane region" description="Helical" evidence="1">
    <location>
        <begin position="17"/>
        <end position="40"/>
    </location>
</feature>
<gene>
    <name evidence="3" type="ORF">IMF26_02845</name>
</gene>